<comment type="similarity">
    <text evidence="2">Belongs to the peptidase M13 family.</text>
</comment>
<evidence type="ECO:0000259" key="11">
    <source>
        <dbReference type="Pfam" id="PF05649"/>
    </source>
</evidence>
<dbReference type="PANTHER" id="PTHR11733:SF167">
    <property type="entry name" value="FI17812P1-RELATED"/>
    <property type="match status" value="1"/>
</dbReference>
<evidence type="ECO:0000313" key="12">
    <source>
        <dbReference type="EMBL" id="MET1253552.1"/>
    </source>
</evidence>
<dbReference type="InterPro" id="IPR008753">
    <property type="entry name" value="Peptidase_M13_N"/>
</dbReference>
<organism evidence="12 13">
    <name type="scientific">Aliikangiella maris</name>
    <dbReference type="NCBI Taxonomy" id="3162458"/>
    <lineage>
        <taxon>Bacteria</taxon>
        <taxon>Pseudomonadati</taxon>
        <taxon>Pseudomonadota</taxon>
        <taxon>Gammaproteobacteria</taxon>
        <taxon>Oceanospirillales</taxon>
        <taxon>Pleioneaceae</taxon>
        <taxon>Aliikangiella</taxon>
    </lineage>
</organism>
<reference evidence="12 13" key="1">
    <citation type="submission" date="2024-06" db="EMBL/GenBank/DDBJ databases">
        <authorList>
            <person name="Li F."/>
        </authorList>
    </citation>
    <scope>NUCLEOTIDE SEQUENCE [LARGE SCALE GENOMIC DNA]</scope>
    <source>
        <strain evidence="12 13">GXAS 311</strain>
    </source>
</reference>
<keyword evidence="3" id="KW-0645">Protease</keyword>
<feature type="domain" description="Peptidase M13 N-terminal" evidence="11">
    <location>
        <begin position="65"/>
        <end position="443"/>
    </location>
</feature>
<dbReference type="InterPro" id="IPR042089">
    <property type="entry name" value="Peptidase_M13_dom_2"/>
</dbReference>
<dbReference type="PRINTS" id="PR00786">
    <property type="entry name" value="NEPRILYSIN"/>
</dbReference>
<evidence type="ECO:0000256" key="8">
    <source>
        <dbReference type="SAM" id="MobiDB-lite"/>
    </source>
</evidence>
<keyword evidence="13" id="KW-1185">Reference proteome</keyword>
<feature type="compositionally biased region" description="Low complexity" evidence="8">
    <location>
        <begin position="28"/>
        <end position="41"/>
    </location>
</feature>
<keyword evidence="7" id="KW-0482">Metalloprotease</keyword>
<comment type="cofactor">
    <cofactor evidence="1">
        <name>Zn(2+)</name>
        <dbReference type="ChEBI" id="CHEBI:29105"/>
    </cofactor>
</comment>
<feature type="chain" id="PRO_5045924650" evidence="9">
    <location>
        <begin position="24"/>
        <end position="699"/>
    </location>
</feature>
<keyword evidence="9" id="KW-0732">Signal</keyword>
<gene>
    <name evidence="12" type="ORF">ABVT43_00280</name>
</gene>
<dbReference type="PANTHER" id="PTHR11733">
    <property type="entry name" value="ZINC METALLOPROTEASE FAMILY M13 NEPRILYSIN-RELATED"/>
    <property type="match status" value="1"/>
</dbReference>
<feature type="domain" description="Peptidase M13 C-terminal" evidence="10">
    <location>
        <begin position="495"/>
        <end position="696"/>
    </location>
</feature>
<dbReference type="Pfam" id="PF05649">
    <property type="entry name" value="Peptidase_M13_N"/>
    <property type="match status" value="1"/>
</dbReference>
<evidence type="ECO:0000259" key="10">
    <source>
        <dbReference type="Pfam" id="PF01431"/>
    </source>
</evidence>
<dbReference type="RefSeq" id="WP_353873092.1">
    <property type="nucleotide sequence ID" value="NZ_JBEVCJ010000001.1"/>
</dbReference>
<dbReference type="SUPFAM" id="SSF55486">
    <property type="entry name" value="Metalloproteases ('zincins'), catalytic domain"/>
    <property type="match status" value="1"/>
</dbReference>
<dbReference type="PROSITE" id="PS51885">
    <property type="entry name" value="NEPRILYSIN"/>
    <property type="match status" value="1"/>
</dbReference>
<evidence type="ECO:0000256" key="6">
    <source>
        <dbReference type="ARBA" id="ARBA00022833"/>
    </source>
</evidence>
<dbReference type="Gene3D" id="3.40.390.10">
    <property type="entry name" value="Collagenase (Catalytic Domain)"/>
    <property type="match status" value="1"/>
</dbReference>
<feature type="signal peptide" evidence="9">
    <location>
        <begin position="1"/>
        <end position="23"/>
    </location>
</feature>
<evidence type="ECO:0000256" key="7">
    <source>
        <dbReference type="ARBA" id="ARBA00023049"/>
    </source>
</evidence>
<dbReference type="GO" id="GO:0016787">
    <property type="term" value="F:hydrolase activity"/>
    <property type="evidence" value="ECO:0007669"/>
    <property type="project" value="UniProtKB-KW"/>
</dbReference>
<comment type="caution">
    <text evidence="12">The sequence shown here is derived from an EMBL/GenBank/DDBJ whole genome shotgun (WGS) entry which is preliminary data.</text>
</comment>
<dbReference type="Proteomes" id="UP001548189">
    <property type="component" value="Unassembled WGS sequence"/>
</dbReference>
<name>A0ABV2BPP0_9GAMM</name>
<dbReference type="PROSITE" id="PS51257">
    <property type="entry name" value="PROKAR_LIPOPROTEIN"/>
    <property type="match status" value="1"/>
</dbReference>
<dbReference type="InterPro" id="IPR018497">
    <property type="entry name" value="Peptidase_M13_C"/>
</dbReference>
<dbReference type="CDD" id="cd08662">
    <property type="entry name" value="M13"/>
    <property type="match status" value="1"/>
</dbReference>
<dbReference type="EC" id="3.4.24.-" evidence="12"/>
<evidence type="ECO:0000313" key="13">
    <source>
        <dbReference type="Proteomes" id="UP001548189"/>
    </source>
</evidence>
<dbReference type="InterPro" id="IPR000718">
    <property type="entry name" value="Peptidase_M13"/>
</dbReference>
<feature type="region of interest" description="Disordered" evidence="8">
    <location>
        <begin position="25"/>
        <end position="48"/>
    </location>
</feature>
<evidence type="ECO:0000256" key="2">
    <source>
        <dbReference type="ARBA" id="ARBA00007357"/>
    </source>
</evidence>
<protein>
    <submittedName>
        <fullName evidence="12">M13-type metalloendopeptidase</fullName>
        <ecNumber evidence="12">3.4.24.-</ecNumber>
    </submittedName>
</protein>
<dbReference type="InterPro" id="IPR024079">
    <property type="entry name" value="MetalloPept_cat_dom_sf"/>
</dbReference>
<evidence type="ECO:0000256" key="1">
    <source>
        <dbReference type="ARBA" id="ARBA00001947"/>
    </source>
</evidence>
<keyword evidence="6" id="KW-0862">Zinc</keyword>
<evidence type="ECO:0000256" key="3">
    <source>
        <dbReference type="ARBA" id="ARBA00022670"/>
    </source>
</evidence>
<dbReference type="Gene3D" id="1.10.1380.10">
    <property type="entry name" value="Neutral endopeptidase , domain2"/>
    <property type="match status" value="1"/>
</dbReference>
<evidence type="ECO:0000256" key="9">
    <source>
        <dbReference type="SAM" id="SignalP"/>
    </source>
</evidence>
<keyword evidence="5 12" id="KW-0378">Hydrolase</keyword>
<keyword evidence="4" id="KW-0479">Metal-binding</keyword>
<dbReference type="EMBL" id="JBEVCJ010000001">
    <property type="protein sequence ID" value="MET1253552.1"/>
    <property type="molecule type" value="Genomic_DNA"/>
</dbReference>
<accession>A0ABV2BPP0</accession>
<proteinExistence type="inferred from homology"/>
<dbReference type="Pfam" id="PF01431">
    <property type="entry name" value="Peptidase_M13"/>
    <property type="match status" value="1"/>
</dbReference>
<sequence length="699" mass="80120">MKLKLLSYTVSMVLLTACGQQDATNTEKSASTPQQATQQTKANDKAQKQLESGIELTNFDTKVKPQDDFYRYVNGAWLDKTEIPADKSSYGSFTALRDKSRQDVKAIIEETAKINNPEPSSDAQKVGDLYRSFMNIEHLNKLGVTPLSKEFNKIDQLKNHDDIAGYFAESQIIGSDAPFGFWINNDSKNPTQYIMYLTQSGLGLPDRDYYLKADEKSDELRQKYQQHIEKMLTLSGIANATAIAKDILSLETALAEIQWSRTENRDAEKTYNKHQIAKLSELSENFNWQKYFATASVDSEKELVIRQPSYLQQFSEIFASTQVSQWKNYFKWTLINANASRLSSEFDQANFEFFNQTLYGTPEQEARWKRAVNAVNRLLGEMVGKIYVKKHFKPEAKQRMIELVENLREAYRQAIIDLDWMGEDTKRQALDKLAKFNPKIGYPDKWIDYSSLTIDVNDLVGNFLRASRFTYQREIGKLGKPIDKSEWFMSPQTVNAYYNPVMNEIVFPAAILQPPFFNMRADDAVNYGGIGSVIGHEMGHGFDDQGSKSDGNGVLRNWWTPKDLEEFKLRTQKLADQYSQFEPLPGEHIKGEFTLGENIGDLGGLTIAFRAYKLSLENKPSPVIDNFTGEQRFFMGWAQVWAYKYRDKALSNMLKTDPHSPGPYRANGPLMNMPEFFETFDVKASDGMYRKPEDRVKIW</sequence>
<evidence type="ECO:0000256" key="4">
    <source>
        <dbReference type="ARBA" id="ARBA00022723"/>
    </source>
</evidence>
<evidence type="ECO:0000256" key="5">
    <source>
        <dbReference type="ARBA" id="ARBA00022801"/>
    </source>
</evidence>